<dbReference type="InterPro" id="IPR046865">
    <property type="entry name" value="FapA_b_solenoid"/>
</dbReference>
<dbReference type="Pfam" id="PF03961">
    <property type="entry name" value="FapA"/>
    <property type="match status" value="1"/>
</dbReference>
<organism evidence="3 4">
    <name type="scientific">Candidatus Haliotispira prima</name>
    <dbReference type="NCBI Taxonomy" id="3034016"/>
    <lineage>
        <taxon>Bacteria</taxon>
        <taxon>Pseudomonadati</taxon>
        <taxon>Spirochaetota</taxon>
        <taxon>Spirochaetia</taxon>
        <taxon>Spirochaetales</taxon>
        <taxon>Spirochaetaceae</taxon>
        <taxon>Candidatus Haliotispira</taxon>
    </lineage>
</organism>
<feature type="domain" description="RNA-binding protein KhpB N-terminal" evidence="2">
    <location>
        <begin position="24"/>
        <end position="76"/>
    </location>
</feature>
<dbReference type="PANTHER" id="PTHR38032:SF1">
    <property type="entry name" value="RNA-BINDING PROTEIN KHPB N-TERMINAL DOMAIN-CONTAINING PROTEIN"/>
    <property type="match status" value="1"/>
</dbReference>
<dbReference type="Proteomes" id="UP001228690">
    <property type="component" value="Chromosome"/>
</dbReference>
<evidence type="ECO:0000313" key="4">
    <source>
        <dbReference type="Proteomes" id="UP001228690"/>
    </source>
</evidence>
<feature type="coiled-coil region" evidence="1">
    <location>
        <begin position="553"/>
        <end position="594"/>
    </location>
</feature>
<dbReference type="SMART" id="SM01245">
    <property type="entry name" value="Jag_N"/>
    <property type="match status" value="1"/>
</dbReference>
<proteinExistence type="predicted"/>
<reference evidence="3 4" key="1">
    <citation type="submission" date="2023-04" db="EMBL/GenBank/DDBJ databases">
        <title>Spirochaete genome identified in red abalone sample constitutes a novel genus.</title>
        <authorList>
            <person name="Sharma S.P."/>
            <person name="Purcell C.M."/>
            <person name="Hyde J.R."/>
            <person name="Severin A.J."/>
        </authorList>
    </citation>
    <scope>NUCLEOTIDE SEQUENCE [LARGE SCALE GENOMIC DNA]</scope>
    <source>
        <strain evidence="3 4">SP-2023</strain>
    </source>
</reference>
<accession>A0ABY8MNB0</accession>
<sequence length="653" mass="73462">MNITEFRSLIAEQLELDRKVKRHRMSGPDLDLLLKEASQQLQTPLNQLDYEIEARGNRGLMRIIKPKNFKILVYRSEVDRTEEQADFAADMVAQQELFASIPGKMFIQIHPDGVYLKLIAPKNGGKPVSEQDILLQMNRLLGQQPKRRIIRDLCHREASEYTKIAEIDHRPKADARVNVQVSQDRMQAVMIVTEPMDYGAHLQYTTLSDVLHDNGITYGYDEQSLQDFCDEPIYNQAIPIAQGKLPVHGVDLYIEVFDSPHDDIAMEEGGAMNLRSRSNLRVVTKGTVIGMLHEASPGEFGYNVLEEPLEPLTGSDRPYTIGVGCRLEPESKEIFAATSGEVVFDEELQLIKVLEIYVVEGNLQNNIDFPGSILIKGDVENGYSIKAEANITIIGHLGKTQVECGGQLVIKAGVNAVDAFHEIMVHAKDNIYTRYINNAGVSSDKSIIIEDGILGSTVFADEYIICRGRRGVINASVINARLGIYAKNFGSASATATELVVAMPKKLQEERDSLQEKYENYRAKIKPLKQGLNVQNRQKEIMSQSGSINPELQEQINQKMRDLESDIEQVEEILHAVNVRLQELEVETEILSQKAFISNEKLLNPGVVITIGIHHMDVQTVYTKGLTFRLKNDEINPHPLEEFDLEQFNLDEV</sequence>
<dbReference type="InterPro" id="IPR046866">
    <property type="entry name" value="FapA_N"/>
</dbReference>
<evidence type="ECO:0000256" key="1">
    <source>
        <dbReference type="SAM" id="Coils"/>
    </source>
</evidence>
<dbReference type="PANTHER" id="PTHR38032">
    <property type="entry name" value="POLYMERASE-RELATED"/>
    <property type="match status" value="1"/>
</dbReference>
<dbReference type="InterPro" id="IPR032782">
    <property type="entry name" value="KhpB_N"/>
</dbReference>
<dbReference type="Pfam" id="PF20250">
    <property type="entry name" value="FapA_N"/>
    <property type="match status" value="1"/>
</dbReference>
<evidence type="ECO:0000313" key="3">
    <source>
        <dbReference type="EMBL" id="WGK70254.1"/>
    </source>
</evidence>
<evidence type="ECO:0000259" key="2">
    <source>
        <dbReference type="SMART" id="SM01245"/>
    </source>
</evidence>
<protein>
    <submittedName>
        <fullName evidence="3">FapA family protein</fullName>
    </submittedName>
</protein>
<keyword evidence="4" id="KW-1185">Reference proteome</keyword>
<dbReference type="InterPro" id="IPR005646">
    <property type="entry name" value="FapA"/>
</dbReference>
<dbReference type="RefSeq" id="WP_326928463.1">
    <property type="nucleotide sequence ID" value="NZ_CP123443.1"/>
</dbReference>
<dbReference type="Pfam" id="PF14804">
    <property type="entry name" value="Jag_N"/>
    <property type="match status" value="1"/>
</dbReference>
<gene>
    <name evidence="3" type="ORF">P0082_05185</name>
</gene>
<name>A0ABY8MNB0_9SPIO</name>
<keyword evidence="1" id="KW-0175">Coiled coil</keyword>
<dbReference type="EMBL" id="CP123443">
    <property type="protein sequence ID" value="WGK70254.1"/>
    <property type="molecule type" value="Genomic_DNA"/>
</dbReference>